<organism evidence="3 4">
    <name type="scientific">Corynebacterium lipophilum</name>
    <dbReference type="NCBI Taxonomy" id="2804918"/>
    <lineage>
        <taxon>Bacteria</taxon>
        <taxon>Bacillati</taxon>
        <taxon>Actinomycetota</taxon>
        <taxon>Actinomycetes</taxon>
        <taxon>Mycobacteriales</taxon>
        <taxon>Corynebacteriaceae</taxon>
        <taxon>Corynebacterium</taxon>
    </lineage>
</organism>
<dbReference type="EMBL" id="JAEUWV010000001">
    <property type="protein sequence ID" value="MCO6393549.1"/>
    <property type="molecule type" value="Genomic_DNA"/>
</dbReference>
<feature type="region of interest" description="Disordered" evidence="1">
    <location>
        <begin position="163"/>
        <end position="192"/>
    </location>
</feature>
<dbReference type="Proteomes" id="UP001205920">
    <property type="component" value="Unassembled WGS sequence"/>
</dbReference>
<accession>A0AAW5HQJ9</accession>
<gene>
    <name evidence="3" type="ORF">JMN37_00895</name>
</gene>
<sequence length="192" mass="20968">MKMELGSARWVLGIASIGWLVALFLPFVGDIPGWQVLAVGEGARSADTKITEYVFVWLGFLGVGVCTSLVTVSRRFGMATVAWMISTVALVSSLLAVWLRKSSTGVAGMFQHGPGFYLEVVAVLLVVLTYIPLFVRKTAVAPELLRNQPSEIDADIADAQLNATRTHQEQETNPLLVDDRRANAARRHKRSS</sequence>
<keyword evidence="2" id="KW-1133">Transmembrane helix</keyword>
<dbReference type="RefSeq" id="WP_071572550.1">
    <property type="nucleotide sequence ID" value="NZ_JAOUZI010000003.1"/>
</dbReference>
<evidence type="ECO:0008006" key="5">
    <source>
        <dbReference type="Google" id="ProtNLM"/>
    </source>
</evidence>
<evidence type="ECO:0000256" key="1">
    <source>
        <dbReference type="SAM" id="MobiDB-lite"/>
    </source>
</evidence>
<dbReference type="AlphaFoldDB" id="A0AAW5HQJ9"/>
<protein>
    <recommendedName>
        <fullName evidence="5">DUF4345 domain-containing protein</fullName>
    </recommendedName>
</protein>
<comment type="caution">
    <text evidence="3">The sequence shown here is derived from an EMBL/GenBank/DDBJ whole genome shotgun (WGS) entry which is preliminary data.</text>
</comment>
<proteinExistence type="predicted"/>
<evidence type="ECO:0000313" key="4">
    <source>
        <dbReference type="Proteomes" id="UP001205920"/>
    </source>
</evidence>
<feature type="transmembrane region" description="Helical" evidence="2">
    <location>
        <begin position="12"/>
        <end position="34"/>
    </location>
</feature>
<feature type="compositionally biased region" description="Basic residues" evidence="1">
    <location>
        <begin position="183"/>
        <end position="192"/>
    </location>
</feature>
<feature type="transmembrane region" description="Helical" evidence="2">
    <location>
        <begin position="54"/>
        <end position="72"/>
    </location>
</feature>
<keyword evidence="2" id="KW-0812">Transmembrane</keyword>
<reference evidence="3 4" key="1">
    <citation type="submission" date="2021-01" db="EMBL/GenBank/DDBJ databases">
        <title>Identification and Characterization of Corynebacterium sp.</title>
        <authorList>
            <person name="Luo Q."/>
            <person name="Qu P."/>
            <person name="Chen Q."/>
        </authorList>
    </citation>
    <scope>NUCLEOTIDE SEQUENCE [LARGE SCALE GENOMIC DNA]</scope>
    <source>
        <strain evidence="3 4">MC-18</strain>
    </source>
</reference>
<evidence type="ECO:0000313" key="3">
    <source>
        <dbReference type="EMBL" id="MCO6393549.1"/>
    </source>
</evidence>
<evidence type="ECO:0000256" key="2">
    <source>
        <dbReference type="SAM" id="Phobius"/>
    </source>
</evidence>
<feature type="transmembrane region" description="Helical" evidence="2">
    <location>
        <begin position="79"/>
        <end position="99"/>
    </location>
</feature>
<name>A0AAW5HQJ9_9CORY</name>
<keyword evidence="4" id="KW-1185">Reference proteome</keyword>
<keyword evidence="2" id="KW-0472">Membrane</keyword>
<feature type="transmembrane region" description="Helical" evidence="2">
    <location>
        <begin position="115"/>
        <end position="135"/>
    </location>
</feature>